<organism evidence="2 3">
    <name type="scientific">Ferrimonas marina</name>
    <dbReference type="NCBI Taxonomy" id="299255"/>
    <lineage>
        <taxon>Bacteria</taxon>
        <taxon>Pseudomonadati</taxon>
        <taxon>Pseudomonadota</taxon>
        <taxon>Gammaproteobacteria</taxon>
        <taxon>Alteromonadales</taxon>
        <taxon>Ferrimonadaceae</taxon>
        <taxon>Ferrimonas</taxon>
    </lineage>
</organism>
<sequence>MFEEQQDDNRREHTRFTLRDDPETPLTLACDGVSVRISKRGFWRDKEIALASLKDVSKGGAGFITASQLPLNETLILELNGFRIDCEVLREQPIQGALRFYGVRWRYEDTAQLVALFAEISRLKGA</sequence>
<name>A0A1M5QTN8_9GAMM</name>
<protein>
    <submittedName>
        <fullName evidence="2">PilZ domain-containing protein</fullName>
    </submittedName>
</protein>
<reference evidence="2 3" key="1">
    <citation type="submission" date="2016-11" db="EMBL/GenBank/DDBJ databases">
        <authorList>
            <person name="Jaros S."/>
            <person name="Januszkiewicz K."/>
            <person name="Wedrychowicz H."/>
        </authorList>
    </citation>
    <scope>NUCLEOTIDE SEQUENCE [LARGE SCALE GENOMIC DNA]</scope>
    <source>
        <strain evidence="2 3">DSM 16917</strain>
    </source>
</reference>
<dbReference type="EMBL" id="FQXG01000002">
    <property type="protein sequence ID" value="SHH17328.1"/>
    <property type="molecule type" value="Genomic_DNA"/>
</dbReference>
<dbReference type="STRING" id="299255.SAMN02745129_1351"/>
<evidence type="ECO:0000259" key="1">
    <source>
        <dbReference type="Pfam" id="PF07238"/>
    </source>
</evidence>
<feature type="domain" description="PilZ" evidence="1">
    <location>
        <begin position="48"/>
        <end position="112"/>
    </location>
</feature>
<dbReference type="InterPro" id="IPR009875">
    <property type="entry name" value="PilZ_domain"/>
</dbReference>
<evidence type="ECO:0000313" key="3">
    <source>
        <dbReference type="Proteomes" id="UP000184268"/>
    </source>
</evidence>
<keyword evidence="3" id="KW-1185">Reference proteome</keyword>
<dbReference type="Pfam" id="PF07238">
    <property type="entry name" value="PilZ"/>
    <property type="match status" value="1"/>
</dbReference>
<evidence type="ECO:0000313" key="2">
    <source>
        <dbReference type="EMBL" id="SHH17328.1"/>
    </source>
</evidence>
<proteinExistence type="predicted"/>
<gene>
    <name evidence="2" type="ORF">SAMN02745129_1351</name>
</gene>
<accession>A0A1M5QTN8</accession>
<dbReference type="AlphaFoldDB" id="A0A1M5QTN8"/>
<dbReference type="Proteomes" id="UP000184268">
    <property type="component" value="Unassembled WGS sequence"/>
</dbReference>
<dbReference type="GO" id="GO:0035438">
    <property type="term" value="F:cyclic-di-GMP binding"/>
    <property type="evidence" value="ECO:0007669"/>
    <property type="project" value="InterPro"/>
</dbReference>